<feature type="transmembrane region" description="Helical" evidence="16">
    <location>
        <begin position="98"/>
        <end position="121"/>
    </location>
</feature>
<keyword evidence="10 16" id="KW-1133">Transmembrane helix</keyword>
<dbReference type="Gramene" id="CDF37810">
    <property type="protein sequence ID" value="CDF37810"/>
    <property type="gene ID" value="CHC_T00005737001"/>
</dbReference>
<organism evidence="18 19">
    <name type="scientific">Chondrus crispus</name>
    <name type="common">Carrageen Irish moss</name>
    <name type="synonym">Polymorpha crispa</name>
    <dbReference type="NCBI Taxonomy" id="2769"/>
    <lineage>
        <taxon>Eukaryota</taxon>
        <taxon>Rhodophyta</taxon>
        <taxon>Florideophyceae</taxon>
        <taxon>Rhodymeniophycidae</taxon>
        <taxon>Gigartinales</taxon>
        <taxon>Gigartinaceae</taxon>
        <taxon>Chondrus</taxon>
    </lineage>
</organism>
<dbReference type="CDD" id="cd00519">
    <property type="entry name" value="Lipase_3"/>
    <property type="match status" value="1"/>
</dbReference>
<accession>R7QK80</accession>
<dbReference type="OrthoDB" id="4339at2759"/>
<evidence type="ECO:0000313" key="19">
    <source>
        <dbReference type="Proteomes" id="UP000012073"/>
    </source>
</evidence>
<dbReference type="GO" id="GO:0016042">
    <property type="term" value="P:lipid catabolic process"/>
    <property type="evidence" value="ECO:0007669"/>
    <property type="project" value="UniProtKB-KW"/>
</dbReference>
<keyword evidence="4" id="KW-0597">Phosphoprotein</keyword>
<keyword evidence="7" id="KW-0378">Hydrolase</keyword>
<keyword evidence="9" id="KW-0442">Lipid degradation</keyword>
<dbReference type="GO" id="GO:0016298">
    <property type="term" value="F:lipase activity"/>
    <property type="evidence" value="ECO:0007669"/>
    <property type="project" value="TreeGrafter"/>
</dbReference>
<keyword evidence="11" id="KW-0443">Lipid metabolism</keyword>
<evidence type="ECO:0000256" key="2">
    <source>
        <dbReference type="ARBA" id="ARBA00004651"/>
    </source>
</evidence>
<feature type="region of interest" description="Disordered" evidence="15">
    <location>
        <begin position="1"/>
        <end position="27"/>
    </location>
</feature>
<dbReference type="GeneID" id="17325397"/>
<keyword evidence="6" id="KW-0479">Metal-binding</keyword>
<dbReference type="AlphaFoldDB" id="R7QK80"/>
<sequence>MVQDPSGEAVPNTSQHDYQTRDVSDDEIQLPEQMLPYELAPLLNTPSYPYSPSLSPNPQQGQSQRTVHADHSVVTFIDQGDESAFEPIRPERRGRFSWLPVLLLPGRFAVGVLSFLAGTGLSKKAGFARSTTLLGGCVTVVIGQLLVSVGLRHTRRRGEEEGKRAAKAHTDHMAWLDAIQAVGKIVETFSDGLRGPHSSKHIFLDTSLLRILHDSCSESHLITATRKSPSQTDVLVLGRYYMDYALSTYGFMLLKLLGVMDPSFNFMTHGTRGVDVAQYMLRLRPDQILVSKLDGEGIRAPRHFVAVDEREKSIVVAIRGTNSISDIITDLLCDNEPFAGGYAHGGMKRAAESLYTAILPTLRSALAKYPSYIIAVTGHSLGAGVAILLTKVLLMNGFTDVKCYAIAPCPVFGPMHRVDSEWSDALECFVHHHDLVAKLCLASARNLALEMERIDELQLTVPEKKQLVESRRVERLEKLLLRHQRQSRDPREKQVEQLFIPTHHGIHWLIHDLDTEKADAISPGREEEFLGQAYIPDARYASYVVRPRLFRRILITPGCVSSHFPSSYTKAFAALDLPPREVRAPLSPRTFDESILLRYDNELG</sequence>
<dbReference type="SUPFAM" id="SSF53474">
    <property type="entry name" value="alpha/beta-Hydrolases"/>
    <property type="match status" value="1"/>
</dbReference>
<comment type="catalytic activity">
    <reaction evidence="13">
        <text>a 1,2-diacyl-sn-glycerol + H2O = a 2-acylglycerol + a fatty acid + H(+)</text>
        <dbReference type="Rhea" id="RHEA:33275"/>
        <dbReference type="ChEBI" id="CHEBI:15377"/>
        <dbReference type="ChEBI" id="CHEBI:15378"/>
        <dbReference type="ChEBI" id="CHEBI:17389"/>
        <dbReference type="ChEBI" id="CHEBI:17815"/>
        <dbReference type="ChEBI" id="CHEBI:28868"/>
        <dbReference type="EC" id="3.1.1.116"/>
    </reaction>
    <physiologicalReaction direction="left-to-right" evidence="13">
        <dbReference type="Rhea" id="RHEA:33276"/>
    </physiologicalReaction>
</comment>
<dbReference type="InterPro" id="IPR002921">
    <property type="entry name" value="Fungal_lipase-type"/>
</dbReference>
<evidence type="ECO:0000256" key="8">
    <source>
        <dbReference type="ARBA" id="ARBA00022837"/>
    </source>
</evidence>
<dbReference type="KEGG" id="ccp:CHC_T00005737001"/>
<comment type="subcellular location">
    <subcellularLocation>
        <location evidence="2">Cell membrane</location>
        <topology evidence="2">Multi-pass membrane protein</topology>
    </subcellularLocation>
</comment>
<evidence type="ECO:0000256" key="11">
    <source>
        <dbReference type="ARBA" id="ARBA00023098"/>
    </source>
</evidence>
<evidence type="ECO:0000256" key="4">
    <source>
        <dbReference type="ARBA" id="ARBA00022553"/>
    </source>
</evidence>
<gene>
    <name evidence="18" type="ORF">CHC_T00005737001</name>
</gene>
<evidence type="ECO:0000259" key="17">
    <source>
        <dbReference type="Pfam" id="PF01764"/>
    </source>
</evidence>
<proteinExistence type="predicted"/>
<feature type="domain" description="Fungal lipase-type" evidence="17">
    <location>
        <begin position="315"/>
        <end position="440"/>
    </location>
</feature>
<dbReference type="RefSeq" id="XP_005717681.1">
    <property type="nucleotide sequence ID" value="XM_005717624.1"/>
</dbReference>
<keyword evidence="19" id="KW-1185">Reference proteome</keyword>
<comment type="cofactor">
    <cofactor evidence="1">
        <name>Ca(2+)</name>
        <dbReference type="ChEBI" id="CHEBI:29108"/>
    </cofactor>
</comment>
<evidence type="ECO:0000256" key="9">
    <source>
        <dbReference type="ARBA" id="ARBA00022963"/>
    </source>
</evidence>
<feature type="transmembrane region" description="Helical" evidence="16">
    <location>
        <begin position="133"/>
        <end position="151"/>
    </location>
</feature>
<name>R7QK80_CHOCR</name>
<dbReference type="OMA" id="HITESCI"/>
<dbReference type="GO" id="GO:0046872">
    <property type="term" value="F:metal ion binding"/>
    <property type="evidence" value="ECO:0007669"/>
    <property type="project" value="UniProtKB-KW"/>
</dbReference>
<evidence type="ECO:0000256" key="16">
    <source>
        <dbReference type="SAM" id="Phobius"/>
    </source>
</evidence>
<evidence type="ECO:0000256" key="3">
    <source>
        <dbReference type="ARBA" id="ARBA00022475"/>
    </source>
</evidence>
<evidence type="ECO:0000256" key="12">
    <source>
        <dbReference type="ARBA" id="ARBA00023136"/>
    </source>
</evidence>
<keyword evidence="12 16" id="KW-0472">Membrane</keyword>
<evidence type="ECO:0000256" key="1">
    <source>
        <dbReference type="ARBA" id="ARBA00001913"/>
    </source>
</evidence>
<dbReference type="PANTHER" id="PTHR45792:SF8">
    <property type="entry name" value="DIACYLGLYCEROL LIPASE-ALPHA"/>
    <property type="match status" value="1"/>
</dbReference>
<evidence type="ECO:0000256" key="10">
    <source>
        <dbReference type="ARBA" id="ARBA00022989"/>
    </source>
</evidence>
<evidence type="ECO:0000256" key="5">
    <source>
        <dbReference type="ARBA" id="ARBA00022692"/>
    </source>
</evidence>
<dbReference type="EC" id="3.1.1.116" evidence="14"/>
<dbReference type="InterPro" id="IPR029058">
    <property type="entry name" value="AB_hydrolase_fold"/>
</dbReference>
<dbReference type="Proteomes" id="UP000012073">
    <property type="component" value="Unassembled WGS sequence"/>
</dbReference>
<dbReference type="PANTHER" id="PTHR45792">
    <property type="entry name" value="DIACYLGLYCEROL LIPASE HOMOLOG-RELATED"/>
    <property type="match status" value="1"/>
</dbReference>
<keyword evidence="8" id="KW-0106">Calcium</keyword>
<dbReference type="GO" id="GO:0005886">
    <property type="term" value="C:plasma membrane"/>
    <property type="evidence" value="ECO:0007669"/>
    <property type="project" value="UniProtKB-SubCell"/>
</dbReference>
<reference evidence="19" key="1">
    <citation type="journal article" date="2013" name="Proc. Natl. Acad. Sci. U.S.A.">
        <title>Genome structure and metabolic features in the red seaweed Chondrus crispus shed light on evolution of the Archaeplastida.</title>
        <authorList>
            <person name="Collen J."/>
            <person name="Porcel B."/>
            <person name="Carre W."/>
            <person name="Ball S.G."/>
            <person name="Chaparro C."/>
            <person name="Tonon T."/>
            <person name="Barbeyron T."/>
            <person name="Michel G."/>
            <person name="Noel B."/>
            <person name="Valentin K."/>
            <person name="Elias M."/>
            <person name="Artiguenave F."/>
            <person name="Arun A."/>
            <person name="Aury J.M."/>
            <person name="Barbosa-Neto J.F."/>
            <person name="Bothwell J.H."/>
            <person name="Bouget F.Y."/>
            <person name="Brillet L."/>
            <person name="Cabello-Hurtado F."/>
            <person name="Capella-Gutierrez S."/>
            <person name="Charrier B."/>
            <person name="Cladiere L."/>
            <person name="Cock J.M."/>
            <person name="Coelho S.M."/>
            <person name="Colleoni C."/>
            <person name="Czjzek M."/>
            <person name="Da Silva C."/>
            <person name="Delage L."/>
            <person name="Denoeud F."/>
            <person name="Deschamps P."/>
            <person name="Dittami S.M."/>
            <person name="Gabaldon T."/>
            <person name="Gachon C.M."/>
            <person name="Groisillier A."/>
            <person name="Herve C."/>
            <person name="Jabbari K."/>
            <person name="Katinka M."/>
            <person name="Kloareg B."/>
            <person name="Kowalczyk N."/>
            <person name="Labadie K."/>
            <person name="Leblanc C."/>
            <person name="Lopez P.J."/>
            <person name="McLachlan D.H."/>
            <person name="Meslet-Cladiere L."/>
            <person name="Moustafa A."/>
            <person name="Nehr Z."/>
            <person name="Nyvall Collen P."/>
            <person name="Panaud O."/>
            <person name="Partensky F."/>
            <person name="Poulain J."/>
            <person name="Rensing S.A."/>
            <person name="Rousvoal S."/>
            <person name="Samson G."/>
            <person name="Symeonidi A."/>
            <person name="Weissenbach J."/>
            <person name="Zambounis A."/>
            <person name="Wincker P."/>
            <person name="Boyen C."/>
        </authorList>
    </citation>
    <scope>NUCLEOTIDE SEQUENCE [LARGE SCALE GENOMIC DNA]</scope>
    <source>
        <strain evidence="19">cv. Stackhouse</strain>
    </source>
</reference>
<evidence type="ECO:0000313" key="18">
    <source>
        <dbReference type="EMBL" id="CDF37810.1"/>
    </source>
</evidence>
<evidence type="ECO:0000256" key="13">
    <source>
        <dbReference type="ARBA" id="ARBA00024531"/>
    </source>
</evidence>
<dbReference type="Gene3D" id="3.40.50.1820">
    <property type="entry name" value="alpha/beta hydrolase"/>
    <property type="match status" value="1"/>
</dbReference>
<dbReference type="EMBL" id="HG001871">
    <property type="protein sequence ID" value="CDF37810.1"/>
    <property type="molecule type" value="Genomic_DNA"/>
</dbReference>
<protein>
    <recommendedName>
        <fullName evidence="14">sn-1-specific diacylglycerol lipase</fullName>
        <ecNumber evidence="14">3.1.1.116</ecNumber>
    </recommendedName>
</protein>
<dbReference type="Pfam" id="PF01764">
    <property type="entry name" value="Lipase_3"/>
    <property type="match status" value="1"/>
</dbReference>
<keyword evidence="5 16" id="KW-0812">Transmembrane</keyword>
<keyword evidence="3" id="KW-1003">Cell membrane</keyword>
<evidence type="ECO:0000256" key="15">
    <source>
        <dbReference type="SAM" id="MobiDB-lite"/>
    </source>
</evidence>
<evidence type="ECO:0000256" key="6">
    <source>
        <dbReference type="ARBA" id="ARBA00022723"/>
    </source>
</evidence>
<evidence type="ECO:0000256" key="14">
    <source>
        <dbReference type="ARBA" id="ARBA00026104"/>
    </source>
</evidence>
<dbReference type="InterPro" id="IPR052214">
    <property type="entry name" value="DAG_Lipase-Related"/>
</dbReference>
<evidence type="ECO:0000256" key="7">
    <source>
        <dbReference type="ARBA" id="ARBA00022801"/>
    </source>
</evidence>